<dbReference type="InterPro" id="IPR013783">
    <property type="entry name" value="Ig-like_fold"/>
</dbReference>
<sequence length="2043" mass="230450">MAKQFACNYLLAVTWIIYTIDFVNCQDVLAPGAPTVNSLQSNLKYFTLDEDVTLYFQINGQPKPRCRYHKGGVPVQYSENIFLENDGNNLQLISANEESEGIYHVTCVNKYGIAISDSVHLKMARINLYHTIEETQVMVLAGDKLTLPCKSPESVPDTVLHWEWATPTGRLTSTEIVETENHGMDQEGNFRFLMAQYQDGFISTRHLYACVATNTVLNTRVASGFYNVTVIGGTPYCDHNSGFYGNITTGSCYSGVSKADNMDTAIATCARSKAVLVMPKTQMDRYFLHEIMNVGISTRVFVGMRSIIIDSNTKYTWFDGTPFTERVVQTSEVLLDCIVYDIVRKQFVDQPCERETDVICQTHLKTDIEDFPTEMYYSTESPIVALEGESLDLQCMCAGSRGVESRWTTPTHQDYEVKPPFSRVLHFESVRQIHEGNYTCDCIELVEDESGEIMEELKMKTSATYQVIVESAPKLRNLLRNQFVLEGYDAVFNCDAYSNPRALITWLVNGKVFKQNNFTSTTDSCWTCSDASSNEQCQEEGELVLCIEGLKCSCETEIRYDSVRLRINKRAKQTEACLNNMAGNDQGCYGNSKNLFCYFCCVGEINGRQCNEYLPDNLPARFQELIPAEDTASMSVNIPTMPSQVTFPKVNKEFDIRTVQCNVSNIHGYVLSTAALYVAERSTIKITPESTYLRQNTQTTLKCKVTHDPVLEVDIQWFIEDYPVGGNDGEMKPDGSLVIYNPNNWGVYKCQARTELEVLNATAKVKKAVELDCQDGYTPFPPGQSYICVKLYNESSSWRDALATCQQDFSHLAFLSSSEVSSAVGQYLVYSNISAAWIGMHVDDLNRIVWEEKYRIQYTTPRNLVGWYFPPGQPNTKSGKCGAITGVKTTSIEFKDFSEDSGWPNVRKKRQSEEDESRDGLKIELQSCEKSLPFICMNRPIEIRLEKTPLCEEGWLGHYLSDKCYYIGDNVRSNFSTARDSCRTMKSELMMPKSHMDMRFATAAVAEVSFQLGDDWVAWVGLVPRVNGSFGEFDWLDGEPLTGSIPFGEDYDCVWLDTNGDLNVRPCRATRATICEKPRRSKGPSRFTESPNGDIVIDITNKDFPIITCEIDQYYFPDIPVFLGSKNMGYLPMTGYPRAEFSFLEYAESMQQQQMFIPITKLQGDYWCEAWSLSPVDRIISRTFTITDKGTLTYVGSMKVRGHQFDAVEAEMVQLIPDYNSIYKRILTTTTYGIAGNGINIDMKLNGIRNGSVIIDFNVFYKLDGQPSFSEIDISQTPKDDVPEAVRVALKEQLRSFYTDLTQNDMDVDPETLELMNTASCARLSGRMPGGRNYTIPATNLGKESYSLEICVQDGRSLAKATCEGSAETGTRWSNVMYYNAIYGAECIEVDTSPVTKDLETISIEPVNIDNVEDIVEETKNLTSIPDILTFPDVIYTSMILEHVAQELDTSEETTVNFVKIVNNILGVNKSKILEAQILANASNRIVTALDQHAANVNLGIKPFTRYIEPNIALEVWDTQGLSNTPRGIKSTTNGNLTDYDVITVYGEDDLEDEDIDAAIILPIKKILPDLDLISQRLSFAVYQKNDLFVTPKNKENLEKRLNSHVISAAIDGVVVENLEKPIKIIFKPLQKNKFTASCVYYEYTMNDNKGGWSNRGMEMTDMQDGQYMCTSDHLTNFAVLMDFSEEAISEIDQLVLGIISKIGLSISIAGLGFVVLTFIFFKKMRKARSQKVLFNLALALLCSNLVFLFGIEQTSNYIACLAIAALLHYFIMVTFAWMLVEGIVQYLNFVKVMGTYIPRFMRKTVFPCWLVPLVPVIVVLAVDYNLYRGGDPYCWMALYPFYFAFLIPIGVIIIINLIIFTLVLKGITCDRQTSGLRVNKSRNDMRLLEFNAAFAVFVVLGLTWVFGFFAINEARIIFQYLFCIFNSIQGFLIFVFHCIREKHVRDMWYACCCPKKRGEKKYHSVTGSTANSKTDQSKDTRTSNISSTGSHHVDIPRKGNSISDGPLYDNQSQGSDTHQAQHYENPAYNLDANKNGLQKNII</sequence>
<evidence type="ECO:0000256" key="7">
    <source>
        <dbReference type="SAM" id="MobiDB-lite"/>
    </source>
</evidence>
<dbReference type="Gene3D" id="1.20.1070.10">
    <property type="entry name" value="Rhodopsin 7-helix transmembrane proteins"/>
    <property type="match status" value="1"/>
</dbReference>
<gene>
    <name evidence="14" type="ORF">OFUS_LOCUS10986</name>
</gene>
<dbReference type="InterPro" id="IPR003599">
    <property type="entry name" value="Ig_sub"/>
</dbReference>
<comment type="similarity">
    <text evidence="2">Belongs to the G-protein coupled receptor 2 family. Adhesion G-protein coupled receptor (ADGR) subfamily.</text>
</comment>
<feature type="transmembrane region" description="Helical" evidence="8">
    <location>
        <begin position="1733"/>
        <end position="1752"/>
    </location>
</feature>
<evidence type="ECO:0000256" key="1">
    <source>
        <dbReference type="ARBA" id="ARBA00004141"/>
    </source>
</evidence>
<feature type="domain" description="G-protein coupled receptors family 2 profile 2" evidence="12">
    <location>
        <begin position="1697"/>
        <end position="1942"/>
    </location>
</feature>
<feature type="domain" description="Ig-like" evidence="13">
    <location>
        <begin position="473"/>
        <end position="511"/>
    </location>
</feature>
<feature type="transmembrane region" description="Helical" evidence="8">
    <location>
        <begin position="1889"/>
        <end position="1912"/>
    </location>
</feature>
<evidence type="ECO:0000259" key="12">
    <source>
        <dbReference type="PROSITE" id="PS50261"/>
    </source>
</evidence>
<feature type="domain" description="GAIN-B" evidence="11">
    <location>
        <begin position="1503"/>
        <end position="1688"/>
    </location>
</feature>
<dbReference type="Proteomes" id="UP000749559">
    <property type="component" value="Unassembled WGS sequence"/>
</dbReference>
<keyword evidence="6" id="KW-1015">Disulfide bond</keyword>
<reference evidence="14" key="1">
    <citation type="submission" date="2022-03" db="EMBL/GenBank/DDBJ databases">
        <authorList>
            <person name="Martin C."/>
        </authorList>
    </citation>
    <scope>NUCLEOTIDE SEQUENCE</scope>
</reference>
<dbReference type="GO" id="GO:0016020">
    <property type="term" value="C:membrane"/>
    <property type="evidence" value="ECO:0007669"/>
    <property type="project" value="UniProtKB-SubCell"/>
</dbReference>
<dbReference type="Gene3D" id="2.60.40.10">
    <property type="entry name" value="Immunoglobulins"/>
    <property type="match status" value="5"/>
</dbReference>
<keyword evidence="9" id="KW-0732">Signal</keyword>
<dbReference type="CDD" id="cd23539">
    <property type="entry name" value="TFP_LU_ECD_CinHb4_like"/>
    <property type="match status" value="1"/>
</dbReference>
<dbReference type="SMART" id="SM00303">
    <property type="entry name" value="GPS"/>
    <property type="match status" value="1"/>
</dbReference>
<feature type="transmembrane region" description="Helical" evidence="8">
    <location>
        <begin position="1758"/>
        <end position="1785"/>
    </location>
</feature>
<protein>
    <submittedName>
        <fullName evidence="14">Uncharacterized protein</fullName>
    </submittedName>
</protein>
<dbReference type="InterPro" id="IPR016187">
    <property type="entry name" value="CTDL_fold"/>
</dbReference>
<dbReference type="PROSITE" id="PS50221">
    <property type="entry name" value="GAIN_B"/>
    <property type="match status" value="1"/>
</dbReference>
<feature type="transmembrane region" description="Helical" evidence="8">
    <location>
        <begin position="1806"/>
        <end position="1828"/>
    </location>
</feature>
<dbReference type="InterPro" id="IPR036179">
    <property type="entry name" value="Ig-like_dom_sf"/>
</dbReference>
<keyword evidence="15" id="KW-1185">Reference proteome</keyword>
<proteinExistence type="inferred from homology"/>
<evidence type="ECO:0000259" key="11">
    <source>
        <dbReference type="PROSITE" id="PS50221"/>
    </source>
</evidence>
<dbReference type="Pfam" id="PF01825">
    <property type="entry name" value="GPS"/>
    <property type="match status" value="1"/>
</dbReference>
<dbReference type="InterPro" id="IPR058808">
    <property type="entry name" value="GAIN_ADGRA2/3"/>
</dbReference>
<dbReference type="EMBL" id="CAIIXF020000005">
    <property type="protein sequence ID" value="CAH1784857.1"/>
    <property type="molecule type" value="Genomic_DNA"/>
</dbReference>
<dbReference type="InterPro" id="IPR057244">
    <property type="entry name" value="GAIN_B"/>
</dbReference>
<evidence type="ECO:0000256" key="5">
    <source>
        <dbReference type="ARBA" id="ARBA00023136"/>
    </source>
</evidence>
<dbReference type="PROSITE" id="PS50041">
    <property type="entry name" value="C_TYPE_LECTIN_2"/>
    <property type="match status" value="3"/>
</dbReference>
<comment type="caution">
    <text evidence="14">The sequence shown here is derived from an EMBL/GenBank/DDBJ whole genome shotgun (WGS) entry which is preliminary data.</text>
</comment>
<evidence type="ECO:0000313" key="14">
    <source>
        <dbReference type="EMBL" id="CAH1784857.1"/>
    </source>
</evidence>
<dbReference type="OrthoDB" id="10037534at2759"/>
<dbReference type="SUPFAM" id="SSF48726">
    <property type="entry name" value="Immunoglobulin"/>
    <property type="match status" value="4"/>
</dbReference>
<keyword evidence="3 8" id="KW-0812">Transmembrane</keyword>
<dbReference type="PANTHER" id="PTHR47767">
    <property type="entry name" value="ADHESION G PROTEIN-COUPLED RECEPTOR G7"/>
    <property type="match status" value="1"/>
</dbReference>
<accession>A0A8J1T4Q9</accession>
<dbReference type="SMART" id="SM00409">
    <property type="entry name" value="IG"/>
    <property type="match status" value="5"/>
</dbReference>
<evidence type="ECO:0000256" key="6">
    <source>
        <dbReference type="ARBA" id="ARBA00023157"/>
    </source>
</evidence>
<feature type="chain" id="PRO_5043781213" evidence="9">
    <location>
        <begin position="26"/>
        <end position="2043"/>
    </location>
</feature>
<feature type="domain" description="Ig-like" evidence="13">
    <location>
        <begin position="372"/>
        <end position="440"/>
    </location>
</feature>
<dbReference type="Pfam" id="PF00059">
    <property type="entry name" value="Lectin_C"/>
    <property type="match status" value="3"/>
</dbReference>
<dbReference type="PRINTS" id="PR00249">
    <property type="entry name" value="GPCRSECRETIN"/>
</dbReference>
<dbReference type="Gene3D" id="2.60.220.50">
    <property type="match status" value="1"/>
</dbReference>
<dbReference type="CDD" id="cd00037">
    <property type="entry name" value="CLECT"/>
    <property type="match status" value="2"/>
</dbReference>
<dbReference type="CDD" id="cd15040">
    <property type="entry name" value="7tmB2_Adhesion"/>
    <property type="match status" value="1"/>
</dbReference>
<dbReference type="InterPro" id="IPR000203">
    <property type="entry name" value="GPS"/>
</dbReference>
<feature type="region of interest" description="Disordered" evidence="7">
    <location>
        <begin position="1964"/>
        <end position="1999"/>
    </location>
</feature>
<dbReference type="InterPro" id="IPR053066">
    <property type="entry name" value="ADGR_G7"/>
</dbReference>
<feature type="transmembrane region" description="Helical" evidence="8">
    <location>
        <begin position="1840"/>
        <end position="1868"/>
    </location>
</feature>
<dbReference type="InterPro" id="IPR046338">
    <property type="entry name" value="GAIN_dom_sf"/>
</dbReference>
<feature type="domain" description="C-type lectin" evidence="10">
    <location>
        <begin position="788"/>
        <end position="885"/>
    </location>
</feature>
<evidence type="ECO:0000259" key="13">
    <source>
        <dbReference type="PROSITE" id="PS50835"/>
    </source>
</evidence>
<dbReference type="GO" id="GO:0007166">
    <property type="term" value="P:cell surface receptor signaling pathway"/>
    <property type="evidence" value="ECO:0007669"/>
    <property type="project" value="InterPro"/>
</dbReference>
<dbReference type="InterPro" id="IPR007110">
    <property type="entry name" value="Ig-like_dom"/>
</dbReference>
<feature type="transmembrane region" description="Helical" evidence="8">
    <location>
        <begin position="1918"/>
        <end position="1940"/>
    </location>
</feature>
<evidence type="ECO:0000313" key="15">
    <source>
        <dbReference type="Proteomes" id="UP000749559"/>
    </source>
</evidence>
<feature type="signal peptide" evidence="9">
    <location>
        <begin position="1"/>
        <end position="25"/>
    </location>
</feature>
<organism evidence="14 15">
    <name type="scientific">Owenia fusiformis</name>
    <name type="common">Polychaete worm</name>
    <dbReference type="NCBI Taxonomy" id="6347"/>
    <lineage>
        <taxon>Eukaryota</taxon>
        <taxon>Metazoa</taxon>
        <taxon>Spiralia</taxon>
        <taxon>Lophotrochozoa</taxon>
        <taxon>Annelida</taxon>
        <taxon>Polychaeta</taxon>
        <taxon>Sedentaria</taxon>
        <taxon>Canalipalpata</taxon>
        <taxon>Sabellida</taxon>
        <taxon>Oweniida</taxon>
        <taxon>Oweniidae</taxon>
        <taxon>Owenia</taxon>
    </lineage>
</organism>
<dbReference type="SMART" id="SM00034">
    <property type="entry name" value="CLECT"/>
    <property type="match status" value="3"/>
</dbReference>
<dbReference type="InterPro" id="IPR017981">
    <property type="entry name" value="GPCR_2-like_7TM"/>
</dbReference>
<feature type="domain" description="C-type lectin" evidence="10">
    <location>
        <begin position="960"/>
        <end position="1076"/>
    </location>
</feature>
<dbReference type="InterPro" id="IPR001304">
    <property type="entry name" value="C-type_lectin-like"/>
</dbReference>
<evidence type="ECO:0000256" key="9">
    <source>
        <dbReference type="SAM" id="SignalP"/>
    </source>
</evidence>
<feature type="domain" description="Ig-like" evidence="13">
    <location>
        <begin position="682"/>
        <end position="766"/>
    </location>
</feature>
<name>A0A8J1T4Q9_OWEFU</name>
<dbReference type="Gene3D" id="3.10.100.10">
    <property type="entry name" value="Mannose-Binding Protein A, subunit A"/>
    <property type="match status" value="3"/>
</dbReference>
<feature type="domain" description="C-type lectin" evidence="10">
    <location>
        <begin position="248"/>
        <end position="361"/>
    </location>
</feature>
<evidence type="ECO:0000256" key="8">
    <source>
        <dbReference type="SAM" id="Phobius"/>
    </source>
</evidence>
<evidence type="ECO:0000256" key="4">
    <source>
        <dbReference type="ARBA" id="ARBA00022989"/>
    </source>
</evidence>
<evidence type="ECO:0000259" key="10">
    <source>
        <dbReference type="PROSITE" id="PS50041"/>
    </source>
</evidence>
<dbReference type="PANTHER" id="PTHR47767:SF1">
    <property type="entry name" value="ADHESION G PROTEIN-COUPLED RECEPTOR G7"/>
    <property type="match status" value="1"/>
</dbReference>
<comment type="subcellular location">
    <subcellularLocation>
        <location evidence="1">Membrane</location>
        <topology evidence="1">Multi-pass membrane protein</topology>
    </subcellularLocation>
</comment>
<keyword evidence="5 8" id="KW-0472">Membrane</keyword>
<dbReference type="SUPFAM" id="SSF56436">
    <property type="entry name" value="C-type lectin-like"/>
    <property type="match status" value="3"/>
</dbReference>
<feature type="compositionally biased region" description="Polar residues" evidence="7">
    <location>
        <begin position="1966"/>
        <end position="1975"/>
    </location>
</feature>
<dbReference type="Pfam" id="PF26588">
    <property type="entry name" value="GAIN_ADGRA3"/>
    <property type="match status" value="1"/>
</dbReference>
<keyword evidence="4 8" id="KW-1133">Transmembrane helix</keyword>
<evidence type="ECO:0000256" key="3">
    <source>
        <dbReference type="ARBA" id="ARBA00022692"/>
    </source>
</evidence>
<feature type="transmembrane region" description="Helical" evidence="8">
    <location>
        <begin position="1695"/>
        <end position="1721"/>
    </location>
</feature>
<dbReference type="SUPFAM" id="SSF81321">
    <property type="entry name" value="Family A G protein-coupled receptor-like"/>
    <property type="match status" value="1"/>
</dbReference>
<feature type="region of interest" description="Disordered" evidence="7">
    <location>
        <begin position="900"/>
        <end position="920"/>
    </location>
</feature>
<dbReference type="GO" id="GO:0004930">
    <property type="term" value="F:G protein-coupled receptor activity"/>
    <property type="evidence" value="ECO:0007669"/>
    <property type="project" value="InterPro"/>
</dbReference>
<dbReference type="InterPro" id="IPR016186">
    <property type="entry name" value="C-type_lectin-like/link_sf"/>
</dbReference>
<dbReference type="PROSITE" id="PS50835">
    <property type="entry name" value="IG_LIKE"/>
    <property type="match status" value="3"/>
</dbReference>
<evidence type="ECO:0000256" key="2">
    <source>
        <dbReference type="ARBA" id="ARBA00007343"/>
    </source>
</evidence>
<dbReference type="InterPro" id="IPR000832">
    <property type="entry name" value="GPCR_2_secretin-like"/>
</dbReference>
<dbReference type="Pfam" id="PF00002">
    <property type="entry name" value="7tm_2"/>
    <property type="match status" value="1"/>
</dbReference>
<dbReference type="PROSITE" id="PS50261">
    <property type="entry name" value="G_PROTEIN_RECEP_F2_4"/>
    <property type="match status" value="1"/>
</dbReference>